<dbReference type="AlphaFoldDB" id="A0AA40B298"/>
<dbReference type="EMBL" id="JAUKTV010000010">
    <property type="protein sequence ID" value="KAK0726355.1"/>
    <property type="molecule type" value="Genomic_DNA"/>
</dbReference>
<evidence type="ECO:0000313" key="3">
    <source>
        <dbReference type="Proteomes" id="UP001172159"/>
    </source>
</evidence>
<comment type="caution">
    <text evidence="2">The sequence shown here is derived from an EMBL/GenBank/DDBJ whole genome shotgun (WGS) entry which is preliminary data.</text>
</comment>
<sequence>MSGIELIGVVLSLYPIVISLAKKYSDLKGSNAADLSTKVVVVSQIYEGIIKRILESALPYQQVRLLVPSDGLVDQTLWQDPILKESLRVRIGEVKLKVSLEYLEKIRMLLDQVRTELDNLCPGTDVLGRVMTRIKTIRAGAEKSPIREKINQIKDLTKELRDLLDDRPFINTYQQFQSQRSTFVINMSQPAGSQAGELFELIKEKYTCACQKPHVVGVGCYCATCAQPLTDPPTFHSEWAFRLACHAGLEAPTEAPTTVLFETVPESDPEAAAIRDLCSLVEEVASEGAVRKVRIGAENNRMYMKAARIDANGKKNPIMTFADLRQPGNGLTPKDRWELALRLCLAIVQLCETPWVNESWTWDVCVSQVSPDDNDRSDDRSYENSIKFPVIFREVYSVGYQADSASIQTAVAPMQFAELLHDDEPVLTKLGLALIELAMGKTMEDIRKESAPADWTASQILADRCMAINLLQTGKIRREASVAYANAVHVCINRKFTDIYGNPSQLVSKHSTFLERFKETVLMPLFEVWKRYEV</sequence>
<feature type="domain" description="DUF7580" evidence="1">
    <location>
        <begin position="274"/>
        <end position="493"/>
    </location>
</feature>
<dbReference type="Proteomes" id="UP001172159">
    <property type="component" value="Unassembled WGS sequence"/>
</dbReference>
<protein>
    <recommendedName>
        <fullName evidence="1">DUF7580 domain-containing protein</fullName>
    </recommendedName>
</protein>
<dbReference type="Pfam" id="PF24476">
    <property type="entry name" value="DUF7580"/>
    <property type="match status" value="1"/>
</dbReference>
<dbReference type="PANTHER" id="PTHR35186:SF4">
    <property type="entry name" value="PRION-INHIBITION AND PROPAGATION HELO DOMAIN-CONTAINING PROTEIN"/>
    <property type="match status" value="1"/>
</dbReference>
<gene>
    <name evidence="2" type="ORF">B0T21DRAFT_371424</name>
</gene>
<keyword evidence="3" id="KW-1185">Reference proteome</keyword>
<name>A0AA40B298_9PEZI</name>
<evidence type="ECO:0000259" key="1">
    <source>
        <dbReference type="Pfam" id="PF24476"/>
    </source>
</evidence>
<proteinExistence type="predicted"/>
<dbReference type="PANTHER" id="PTHR35186">
    <property type="entry name" value="ANK_REP_REGION DOMAIN-CONTAINING PROTEIN"/>
    <property type="match status" value="1"/>
</dbReference>
<organism evidence="2 3">
    <name type="scientific">Apiosordaria backusii</name>
    <dbReference type="NCBI Taxonomy" id="314023"/>
    <lineage>
        <taxon>Eukaryota</taxon>
        <taxon>Fungi</taxon>
        <taxon>Dikarya</taxon>
        <taxon>Ascomycota</taxon>
        <taxon>Pezizomycotina</taxon>
        <taxon>Sordariomycetes</taxon>
        <taxon>Sordariomycetidae</taxon>
        <taxon>Sordariales</taxon>
        <taxon>Lasiosphaeriaceae</taxon>
        <taxon>Apiosordaria</taxon>
    </lineage>
</organism>
<accession>A0AA40B298</accession>
<evidence type="ECO:0000313" key="2">
    <source>
        <dbReference type="EMBL" id="KAK0726355.1"/>
    </source>
</evidence>
<reference evidence="2" key="1">
    <citation type="submission" date="2023-06" db="EMBL/GenBank/DDBJ databases">
        <title>Genome-scale phylogeny and comparative genomics of the fungal order Sordariales.</title>
        <authorList>
            <consortium name="Lawrence Berkeley National Laboratory"/>
            <person name="Hensen N."/>
            <person name="Bonometti L."/>
            <person name="Westerberg I."/>
            <person name="Brannstrom I.O."/>
            <person name="Guillou S."/>
            <person name="Cros-Aarteil S."/>
            <person name="Calhoun S."/>
            <person name="Haridas S."/>
            <person name="Kuo A."/>
            <person name="Mondo S."/>
            <person name="Pangilinan J."/>
            <person name="Riley R."/>
            <person name="Labutti K."/>
            <person name="Andreopoulos B."/>
            <person name="Lipzen A."/>
            <person name="Chen C."/>
            <person name="Yanf M."/>
            <person name="Daum C."/>
            <person name="Ng V."/>
            <person name="Clum A."/>
            <person name="Steindorff A."/>
            <person name="Ohm R."/>
            <person name="Martin F."/>
            <person name="Silar P."/>
            <person name="Natvig D."/>
            <person name="Lalanne C."/>
            <person name="Gautier V."/>
            <person name="Ament-Velasquez S.L."/>
            <person name="Kruys A."/>
            <person name="Hutchinson M.I."/>
            <person name="Powell A.J."/>
            <person name="Barry K."/>
            <person name="Miller A.N."/>
            <person name="Grigoriev I.V."/>
            <person name="Debuchy R."/>
            <person name="Gladieux P."/>
            <person name="Thoren M.H."/>
            <person name="Johannesson H."/>
        </authorList>
    </citation>
    <scope>NUCLEOTIDE SEQUENCE</scope>
    <source>
        <strain evidence="2">CBS 540.89</strain>
    </source>
</reference>
<dbReference type="InterPro" id="IPR056002">
    <property type="entry name" value="DUF7580"/>
</dbReference>